<dbReference type="Pfam" id="PF11741">
    <property type="entry name" value="AMIN"/>
    <property type="match status" value="2"/>
</dbReference>
<evidence type="ECO:0000256" key="11">
    <source>
        <dbReference type="ARBA" id="ARBA00025897"/>
    </source>
</evidence>
<evidence type="ECO:0000256" key="13">
    <source>
        <dbReference type="SAM" id="SignalP"/>
    </source>
</evidence>
<feature type="signal peptide" evidence="13">
    <location>
        <begin position="1"/>
        <end position="25"/>
    </location>
</feature>
<dbReference type="Proteomes" id="UP000292136">
    <property type="component" value="Unassembled WGS sequence"/>
</dbReference>
<dbReference type="Pfam" id="PF03958">
    <property type="entry name" value="Secretin_N"/>
    <property type="match status" value="1"/>
</dbReference>
<evidence type="ECO:0000313" key="16">
    <source>
        <dbReference type="Proteomes" id="UP000292136"/>
    </source>
</evidence>
<name>A0ABY0ILP2_9RHOO</name>
<evidence type="ECO:0000256" key="2">
    <source>
        <dbReference type="ARBA" id="ARBA00006304"/>
    </source>
</evidence>
<evidence type="ECO:0000256" key="7">
    <source>
        <dbReference type="ARBA" id="ARBA00023136"/>
    </source>
</evidence>
<evidence type="ECO:0000256" key="12">
    <source>
        <dbReference type="RuleBase" id="RU004004"/>
    </source>
</evidence>
<dbReference type="InterPro" id="IPR051808">
    <property type="entry name" value="Type_IV_pilus_biogenesis"/>
</dbReference>
<dbReference type="InterPro" id="IPR021731">
    <property type="entry name" value="AMIN_dom"/>
</dbReference>
<comment type="subunit">
    <text evidence="11">Homododecamer. Tetramer of trimer.</text>
</comment>
<gene>
    <name evidence="15" type="ORF">EV678_1980</name>
</gene>
<dbReference type="Gene3D" id="2.60.40.3470">
    <property type="match status" value="1"/>
</dbReference>
<evidence type="ECO:0000313" key="15">
    <source>
        <dbReference type="EMBL" id="RZT76108.1"/>
    </source>
</evidence>
<dbReference type="InterPro" id="IPR004845">
    <property type="entry name" value="T2SS_GspD_CS"/>
</dbReference>
<keyword evidence="4 12" id="KW-0813">Transport</keyword>
<evidence type="ECO:0000256" key="3">
    <source>
        <dbReference type="ARBA" id="ARBA00014124"/>
    </source>
</evidence>
<dbReference type="InterPro" id="IPR011662">
    <property type="entry name" value="Secretin/TonB_short_N"/>
</dbReference>
<dbReference type="Gene3D" id="3.30.1370.120">
    <property type="match status" value="1"/>
</dbReference>
<keyword evidence="9" id="KW-0178">Competence</keyword>
<sequence length="724" mass="78899">MKFYKQILKVASLLGLLSFSAYGVAQSNAIEAINVATQGDSVTLKVSLKNPLAAIPASFSVASPARVALDFPDTENSLGKNAEQLSSGGIRGYNVVQSDKRTRLVLNLNQPMAYETRLEGNQVYVTLTKVTGAIVADNKVSQFAESKYAATTHAIRSINFRRGAGGEGRVVIDLSDANVGVDVRQQGEQVIVEFQKATLPPHMAQKIDVTDFSTPVTSVTAMPQAGNARVAISAKGLWEHQAYQAENQFVIEVKAVSEDPNKLARSGGPHEYGGDKISLNIQNTPVKQLLQTLGEEFGYNVVMSDTVSGSISLRLQNVPWDQAFDLILERGGLDKRRRGTVLLIAPKDELLKKEELELQAKQQISDVEPLKTETFQLNYQRAEAFHKVLTDEKQRILSKRGSAVMDPRTNTLFIQDTPTRLEELRKIIAKTDVPVRQVLIEARIVEATDNFSKNLGVRLGFNDISNPVNGTGRLQSRIGGSMLDQARETYQNVISRTIDASTGIETITRPAKVMLDNSATYNNSATSVNLPASAIKGSQAGAFSLVLFNPSATRFLNLELSALEVDGKGKVVSSPRVMTSDQAEAIIEQGIEIPYQQATSSGATAVMFKKANLSLKVKPQITPDGRVIMSLDINKDVPDTTIASNVIAIKTKHIKTDILVENGGTVVIGGIYEETENQATSRIPFLGDLPYVGFLFRNTRTDRDKVELLIFITPKIVSGDLALR</sequence>
<dbReference type="Pfam" id="PF07660">
    <property type="entry name" value="STN"/>
    <property type="match status" value="1"/>
</dbReference>
<dbReference type="EMBL" id="SHKM01000002">
    <property type="protein sequence ID" value="RZT76108.1"/>
    <property type="molecule type" value="Genomic_DNA"/>
</dbReference>
<comment type="function">
    <text evidence="10">Required for type IV pilus biogenesis and competence. Could function as a pore for exit of the pilus but also as a channel for entry of heme and antimicrobial agents and uptake of transforming DNA.</text>
</comment>
<protein>
    <recommendedName>
        <fullName evidence="3">Type IV pilus biogenesis and competence protein PilQ</fullName>
    </recommendedName>
</protein>
<evidence type="ECO:0000259" key="14">
    <source>
        <dbReference type="SMART" id="SM00965"/>
    </source>
</evidence>
<dbReference type="SMART" id="SM00965">
    <property type="entry name" value="STN"/>
    <property type="match status" value="1"/>
</dbReference>
<comment type="similarity">
    <text evidence="2">Belongs to the bacterial secretin family. PilQ subfamily.</text>
</comment>
<organism evidence="15 16">
    <name type="scientific">Azospira oryzae</name>
    <dbReference type="NCBI Taxonomy" id="146939"/>
    <lineage>
        <taxon>Bacteria</taxon>
        <taxon>Pseudomonadati</taxon>
        <taxon>Pseudomonadota</taxon>
        <taxon>Betaproteobacteria</taxon>
        <taxon>Rhodocyclales</taxon>
        <taxon>Rhodocyclaceae</taxon>
        <taxon>Azospira</taxon>
    </lineage>
</organism>
<comment type="subcellular location">
    <subcellularLocation>
        <location evidence="1 12">Cell outer membrane</location>
    </subcellularLocation>
</comment>
<evidence type="ECO:0000256" key="10">
    <source>
        <dbReference type="ARBA" id="ARBA00024678"/>
    </source>
</evidence>
<comment type="caution">
    <text evidence="15">The sequence shown here is derived from an EMBL/GenBank/DDBJ whole genome shotgun (WGS) entry which is preliminary data.</text>
</comment>
<keyword evidence="5 13" id="KW-0732">Signal</keyword>
<evidence type="ECO:0000256" key="6">
    <source>
        <dbReference type="ARBA" id="ARBA00022927"/>
    </source>
</evidence>
<dbReference type="InterPro" id="IPR001775">
    <property type="entry name" value="GspD/PilQ"/>
</dbReference>
<evidence type="ECO:0000256" key="4">
    <source>
        <dbReference type="ARBA" id="ARBA00022448"/>
    </source>
</evidence>
<dbReference type="PROSITE" id="PS00875">
    <property type="entry name" value="T2SP_D"/>
    <property type="match status" value="1"/>
</dbReference>
<dbReference type="InterPro" id="IPR038591">
    <property type="entry name" value="NolW-like_sf"/>
</dbReference>
<dbReference type="Gene3D" id="3.30.1370.130">
    <property type="match status" value="1"/>
</dbReference>
<feature type="domain" description="Secretin/TonB short N-terminal" evidence="14">
    <location>
        <begin position="299"/>
        <end position="347"/>
    </location>
</feature>
<evidence type="ECO:0000256" key="5">
    <source>
        <dbReference type="ARBA" id="ARBA00022729"/>
    </source>
</evidence>
<dbReference type="PANTHER" id="PTHR30604">
    <property type="entry name" value="PROTEIN TRANSPORT PROTEIN HOFQ"/>
    <property type="match status" value="1"/>
</dbReference>
<dbReference type="InterPro" id="IPR004846">
    <property type="entry name" value="T2SS/T3SS_dom"/>
</dbReference>
<dbReference type="RefSeq" id="WP_130459406.1">
    <property type="nucleotide sequence ID" value="NZ_SHKM01000002.1"/>
</dbReference>
<dbReference type="Gene3D" id="2.60.40.3500">
    <property type="match status" value="1"/>
</dbReference>
<evidence type="ECO:0000256" key="8">
    <source>
        <dbReference type="ARBA" id="ARBA00023237"/>
    </source>
</evidence>
<proteinExistence type="inferred from homology"/>
<keyword evidence="16" id="KW-1185">Reference proteome</keyword>
<dbReference type="InterPro" id="IPR013355">
    <property type="entry name" value="Pilus_4_PilQ"/>
</dbReference>
<dbReference type="NCBIfam" id="TIGR02515">
    <property type="entry name" value="IV_pilus_PilQ"/>
    <property type="match status" value="1"/>
</dbReference>
<dbReference type="PRINTS" id="PR00811">
    <property type="entry name" value="BCTERIALGSPD"/>
</dbReference>
<accession>A0ABY0ILP2</accession>
<dbReference type="Pfam" id="PF00263">
    <property type="entry name" value="Secretin"/>
    <property type="match status" value="1"/>
</dbReference>
<keyword evidence="6" id="KW-0653">Protein transport</keyword>
<keyword evidence="8" id="KW-0998">Cell outer membrane</keyword>
<keyword evidence="7" id="KW-0472">Membrane</keyword>
<dbReference type="PANTHER" id="PTHR30604:SF1">
    <property type="entry name" value="DNA UTILIZATION PROTEIN HOFQ"/>
    <property type="match status" value="1"/>
</dbReference>
<dbReference type="InterPro" id="IPR005644">
    <property type="entry name" value="NolW-like"/>
</dbReference>
<evidence type="ECO:0000256" key="9">
    <source>
        <dbReference type="ARBA" id="ARBA00023287"/>
    </source>
</evidence>
<evidence type="ECO:0000256" key="1">
    <source>
        <dbReference type="ARBA" id="ARBA00004442"/>
    </source>
</evidence>
<feature type="chain" id="PRO_5047507406" description="Type IV pilus biogenesis and competence protein PilQ" evidence="13">
    <location>
        <begin position="26"/>
        <end position="724"/>
    </location>
</feature>
<reference evidence="15 16" key="1">
    <citation type="submission" date="2019-02" db="EMBL/GenBank/DDBJ databases">
        <title>Genomic Encyclopedia of Type Strains, Phase IV (KMG-IV): sequencing the most valuable type-strain genomes for metagenomic binning, comparative biology and taxonomic classification.</title>
        <authorList>
            <person name="Goeker M."/>
        </authorList>
    </citation>
    <scope>NUCLEOTIDE SEQUENCE [LARGE SCALE GENOMIC DNA]</scope>
    <source>
        <strain evidence="15 16">DSM 21223</strain>
    </source>
</reference>